<dbReference type="EMBL" id="CM056744">
    <property type="protein sequence ID" value="KAJ8666610.1"/>
    <property type="molecule type" value="Genomic_DNA"/>
</dbReference>
<evidence type="ECO:0000313" key="1">
    <source>
        <dbReference type="EMBL" id="KAJ8666610.1"/>
    </source>
</evidence>
<keyword evidence="2" id="KW-1185">Reference proteome</keyword>
<dbReference type="Proteomes" id="UP001239111">
    <property type="component" value="Chromosome 4"/>
</dbReference>
<sequence length="279" mass="29017">MPRTVRRRRGAAQARGDRPEANIAQQARQAPLRQQAPRGDRARGIEQRHPHRAVVSLADPPDAGPIPRWRGRPAVPTSTTQQALVPEDPATTFSDASPWTPGSGSGISFWSRRGTCVGYASPGRPAAASVFGPGAEPVSVTRRPGRPAAEALSASGPGAELVPATRHPGRPAAASASVLDAEPVPGARRSGRPAAFRADDGAAAMPVQRPRDVTSTATRPNAQAGVDPQLPRHFPSALAGAAASTSQQPTLQRGRRATRRGGGSRVRSTSPAIVPAKRP</sequence>
<organism evidence="1 2">
    <name type="scientific">Eretmocerus hayati</name>
    <dbReference type="NCBI Taxonomy" id="131215"/>
    <lineage>
        <taxon>Eukaryota</taxon>
        <taxon>Metazoa</taxon>
        <taxon>Ecdysozoa</taxon>
        <taxon>Arthropoda</taxon>
        <taxon>Hexapoda</taxon>
        <taxon>Insecta</taxon>
        <taxon>Pterygota</taxon>
        <taxon>Neoptera</taxon>
        <taxon>Endopterygota</taxon>
        <taxon>Hymenoptera</taxon>
        <taxon>Apocrita</taxon>
        <taxon>Proctotrupomorpha</taxon>
        <taxon>Chalcidoidea</taxon>
        <taxon>Aphelinidae</taxon>
        <taxon>Aphelininae</taxon>
        <taxon>Eretmocerus</taxon>
    </lineage>
</organism>
<comment type="caution">
    <text evidence="1">The sequence shown here is derived from an EMBL/GenBank/DDBJ whole genome shotgun (WGS) entry which is preliminary data.</text>
</comment>
<evidence type="ECO:0000313" key="2">
    <source>
        <dbReference type="Proteomes" id="UP001239111"/>
    </source>
</evidence>
<gene>
    <name evidence="1" type="ORF">QAD02_008272</name>
</gene>
<protein>
    <submittedName>
        <fullName evidence="1">Uncharacterized protein</fullName>
    </submittedName>
</protein>
<accession>A0ACC2N5Y9</accession>
<name>A0ACC2N5Y9_9HYME</name>
<reference evidence="1" key="1">
    <citation type="submission" date="2023-04" db="EMBL/GenBank/DDBJ databases">
        <title>A chromosome-level genome assembly of the parasitoid wasp Eretmocerus hayati.</title>
        <authorList>
            <person name="Zhong Y."/>
            <person name="Liu S."/>
            <person name="Liu Y."/>
        </authorList>
    </citation>
    <scope>NUCLEOTIDE SEQUENCE</scope>
    <source>
        <strain evidence="1">ZJU_SS_LIU_2023</strain>
    </source>
</reference>
<proteinExistence type="predicted"/>